<dbReference type="InterPro" id="IPR029058">
    <property type="entry name" value="AB_hydrolase_fold"/>
</dbReference>
<dbReference type="InterPro" id="IPR002921">
    <property type="entry name" value="Fungal_lipase-type"/>
</dbReference>
<evidence type="ECO:0000313" key="7">
    <source>
        <dbReference type="Proteomes" id="UP000313359"/>
    </source>
</evidence>
<dbReference type="Proteomes" id="UP000313359">
    <property type="component" value="Unassembled WGS sequence"/>
</dbReference>
<dbReference type="Pfam" id="PF01764">
    <property type="entry name" value="Lipase_3"/>
    <property type="match status" value="1"/>
</dbReference>
<evidence type="ECO:0000259" key="5">
    <source>
        <dbReference type="Pfam" id="PF01764"/>
    </source>
</evidence>
<comment type="catalytic activity">
    <reaction evidence="4">
        <text>a monoacylglycerol + H2O = glycerol + a fatty acid + H(+)</text>
        <dbReference type="Rhea" id="RHEA:15245"/>
        <dbReference type="ChEBI" id="CHEBI:15377"/>
        <dbReference type="ChEBI" id="CHEBI:15378"/>
        <dbReference type="ChEBI" id="CHEBI:17408"/>
        <dbReference type="ChEBI" id="CHEBI:17754"/>
        <dbReference type="ChEBI" id="CHEBI:28868"/>
    </reaction>
</comment>
<evidence type="ECO:0000256" key="2">
    <source>
        <dbReference type="ARBA" id="ARBA00043996"/>
    </source>
</evidence>
<gene>
    <name evidence="6" type="ORF">L227DRAFT_512858</name>
</gene>
<sequence>MSSSCTVSVTLAKVPRNTRACGTNFDFCSPQFMGVAYKGTNSLRELNTDRDWDLIAPLRPGVLWGSLVHEGFYAGLFGTFSATGHSLGGAYCTLTYGEFLRQQAEPAFSDFDFGDMYTYGSPRVCLEPFATLVNKHTQPGSGKYLFRIVNREDPVCTVPPRTVGQIADYPFIHVGGAWKLSEDGPYKMSDEPPPVDPQSIINIIWNVKNHRKSFCMNARVGG</sequence>
<dbReference type="PANTHER" id="PTHR45856:SF24">
    <property type="entry name" value="FUNGAL LIPASE-LIKE DOMAIN-CONTAINING PROTEIN"/>
    <property type="match status" value="1"/>
</dbReference>
<evidence type="ECO:0000256" key="1">
    <source>
        <dbReference type="ARBA" id="ARBA00023157"/>
    </source>
</evidence>
<keyword evidence="7" id="KW-1185">Reference proteome</keyword>
<dbReference type="Gene3D" id="3.40.50.1820">
    <property type="entry name" value="alpha/beta hydrolase"/>
    <property type="match status" value="1"/>
</dbReference>
<dbReference type="PANTHER" id="PTHR45856">
    <property type="entry name" value="ALPHA/BETA-HYDROLASES SUPERFAMILY PROTEIN"/>
    <property type="match status" value="1"/>
</dbReference>
<keyword evidence="1" id="KW-1015">Disulfide bond</keyword>
<name>A0A5C2RQZ4_9APHY</name>
<evidence type="ECO:0000313" key="6">
    <source>
        <dbReference type="EMBL" id="RPD53724.1"/>
    </source>
</evidence>
<dbReference type="SUPFAM" id="SSF53474">
    <property type="entry name" value="alpha/beta-Hydrolases"/>
    <property type="match status" value="1"/>
</dbReference>
<keyword evidence="6" id="KW-0378">Hydrolase</keyword>
<reference evidence="6" key="1">
    <citation type="journal article" date="2018" name="Genome Biol. Evol.">
        <title>Genomics and development of Lentinus tigrinus, a white-rot wood-decaying mushroom with dimorphic fruiting bodies.</title>
        <authorList>
            <person name="Wu B."/>
            <person name="Xu Z."/>
            <person name="Knudson A."/>
            <person name="Carlson A."/>
            <person name="Chen N."/>
            <person name="Kovaka S."/>
            <person name="LaButti K."/>
            <person name="Lipzen A."/>
            <person name="Pennachio C."/>
            <person name="Riley R."/>
            <person name="Schakwitz W."/>
            <person name="Umezawa K."/>
            <person name="Ohm R.A."/>
            <person name="Grigoriev I.V."/>
            <person name="Nagy L.G."/>
            <person name="Gibbons J."/>
            <person name="Hibbett D."/>
        </authorList>
    </citation>
    <scope>NUCLEOTIDE SEQUENCE [LARGE SCALE GENOMIC DNA]</scope>
    <source>
        <strain evidence="6">ALCF2SS1-6</strain>
    </source>
</reference>
<evidence type="ECO:0000256" key="4">
    <source>
        <dbReference type="ARBA" id="ARBA00048461"/>
    </source>
</evidence>
<organism evidence="6 7">
    <name type="scientific">Lentinus tigrinus ALCF2SS1-6</name>
    <dbReference type="NCBI Taxonomy" id="1328759"/>
    <lineage>
        <taxon>Eukaryota</taxon>
        <taxon>Fungi</taxon>
        <taxon>Dikarya</taxon>
        <taxon>Basidiomycota</taxon>
        <taxon>Agaricomycotina</taxon>
        <taxon>Agaricomycetes</taxon>
        <taxon>Polyporales</taxon>
        <taxon>Polyporaceae</taxon>
        <taxon>Lentinus</taxon>
    </lineage>
</organism>
<dbReference type="GO" id="GO:0016787">
    <property type="term" value="F:hydrolase activity"/>
    <property type="evidence" value="ECO:0007669"/>
    <property type="project" value="UniProtKB-KW"/>
</dbReference>
<comment type="catalytic activity">
    <reaction evidence="3">
        <text>a diacylglycerol + H2O = a monoacylglycerol + a fatty acid + H(+)</text>
        <dbReference type="Rhea" id="RHEA:32731"/>
        <dbReference type="ChEBI" id="CHEBI:15377"/>
        <dbReference type="ChEBI" id="CHEBI:15378"/>
        <dbReference type="ChEBI" id="CHEBI:17408"/>
        <dbReference type="ChEBI" id="CHEBI:18035"/>
        <dbReference type="ChEBI" id="CHEBI:28868"/>
    </reaction>
</comment>
<dbReference type="GO" id="GO:0006629">
    <property type="term" value="P:lipid metabolic process"/>
    <property type="evidence" value="ECO:0007669"/>
    <property type="project" value="InterPro"/>
</dbReference>
<dbReference type="OrthoDB" id="426718at2759"/>
<feature type="domain" description="Fungal lipase-type" evidence="5">
    <location>
        <begin position="82"/>
        <end position="161"/>
    </location>
</feature>
<dbReference type="InterPro" id="IPR051218">
    <property type="entry name" value="Sec_MonoDiacylglyc_Lipase"/>
</dbReference>
<proteinExistence type="inferred from homology"/>
<dbReference type="AlphaFoldDB" id="A0A5C2RQZ4"/>
<comment type="similarity">
    <text evidence="2">Belongs to the AB hydrolase superfamily. Lipase family. Class 3 subfamily.</text>
</comment>
<protein>
    <submittedName>
        <fullName evidence="6">Alpha/beta-hydrolase</fullName>
    </submittedName>
</protein>
<accession>A0A5C2RQZ4</accession>
<dbReference type="EMBL" id="ML122317">
    <property type="protein sequence ID" value="RPD53724.1"/>
    <property type="molecule type" value="Genomic_DNA"/>
</dbReference>
<evidence type="ECO:0000256" key="3">
    <source>
        <dbReference type="ARBA" id="ARBA00047591"/>
    </source>
</evidence>